<evidence type="ECO:0000256" key="1">
    <source>
        <dbReference type="SAM" id="MobiDB-lite"/>
    </source>
</evidence>
<proteinExistence type="predicted"/>
<evidence type="ECO:0000313" key="2">
    <source>
        <dbReference type="EMBL" id="AYD90530.1"/>
    </source>
</evidence>
<accession>A0ABM6Z5C3</accession>
<dbReference type="Gene3D" id="3.30.310.50">
    <property type="entry name" value="Alpha-D-phosphohexomutase, C-terminal domain"/>
    <property type="match status" value="1"/>
</dbReference>
<feature type="region of interest" description="Disordered" evidence="1">
    <location>
        <begin position="114"/>
        <end position="138"/>
    </location>
</feature>
<feature type="compositionally biased region" description="Polar residues" evidence="1">
    <location>
        <begin position="114"/>
        <end position="125"/>
    </location>
</feature>
<keyword evidence="3" id="KW-1185">Reference proteome</keyword>
<organism evidence="2 3">
    <name type="scientific">Actinomyces lilanjuaniae</name>
    <dbReference type="NCBI Taxonomy" id="2321394"/>
    <lineage>
        <taxon>Bacteria</taxon>
        <taxon>Bacillati</taxon>
        <taxon>Actinomycetota</taxon>
        <taxon>Actinomycetes</taxon>
        <taxon>Actinomycetales</taxon>
        <taxon>Actinomycetaceae</taxon>
        <taxon>Actinomyces</taxon>
    </lineage>
</organism>
<dbReference type="Proteomes" id="UP000273001">
    <property type="component" value="Chromosome"/>
</dbReference>
<sequence length="138" mass="15183">MSTSPPHHSTDHPVLDHHSTARVATSSPSRYGRQLVDHMTRKIQAEWNDTTSTGRLAFDLDGPVTGVVDLTCEADTLVMALSAAKDEQERLEQVVGSHLARFGYRDGLAVSWTRQDGSAGTTQGPLSEEDVERLSRRR</sequence>
<protein>
    <submittedName>
        <fullName evidence="2">DUF2218 domain-containing protein</fullName>
    </submittedName>
</protein>
<dbReference type="Pfam" id="PF09981">
    <property type="entry name" value="DUF2218"/>
    <property type="match status" value="1"/>
</dbReference>
<name>A0ABM6Z5C3_9ACTO</name>
<dbReference type="EMBL" id="CP032514">
    <property type="protein sequence ID" value="AYD90530.1"/>
    <property type="molecule type" value="Genomic_DNA"/>
</dbReference>
<feature type="region of interest" description="Disordered" evidence="1">
    <location>
        <begin position="1"/>
        <end position="30"/>
    </location>
</feature>
<feature type="compositionally biased region" description="Basic and acidic residues" evidence="1">
    <location>
        <begin position="8"/>
        <end position="19"/>
    </location>
</feature>
<gene>
    <name evidence="2" type="ORF">D5R93_11925</name>
</gene>
<evidence type="ECO:0000313" key="3">
    <source>
        <dbReference type="Proteomes" id="UP000273001"/>
    </source>
</evidence>
<dbReference type="InterPro" id="IPR014543">
    <property type="entry name" value="UCP028291"/>
</dbReference>
<reference evidence="2 3" key="1">
    <citation type="submission" date="2018-09" db="EMBL/GenBank/DDBJ databases">
        <authorList>
            <person name="Li J."/>
        </authorList>
    </citation>
    <scope>NUCLEOTIDE SEQUENCE [LARGE SCALE GENOMIC DNA]</scope>
    <source>
        <strain evidence="2 3">2129</strain>
    </source>
</reference>
<dbReference type="RefSeq" id="WP_119835534.1">
    <property type="nucleotide sequence ID" value="NZ_CP032514.1"/>
</dbReference>